<evidence type="ECO:0000256" key="1">
    <source>
        <dbReference type="ARBA" id="ARBA00005233"/>
    </source>
</evidence>
<dbReference type="InterPro" id="IPR012902">
    <property type="entry name" value="N_methyl_site"/>
</dbReference>
<keyword evidence="4" id="KW-0472">Membrane</keyword>
<dbReference type="PANTHER" id="PTHR30093:SF34">
    <property type="entry name" value="PREPILIN PEPTIDASE-DEPENDENT PROTEIN D"/>
    <property type="match status" value="1"/>
</dbReference>
<organism evidence="5 6">
    <name type="scientific">Litchfieldella rifensis</name>
    <dbReference type="NCBI Taxonomy" id="762643"/>
    <lineage>
        <taxon>Bacteria</taxon>
        <taxon>Pseudomonadati</taxon>
        <taxon>Pseudomonadota</taxon>
        <taxon>Gammaproteobacteria</taxon>
        <taxon>Oceanospirillales</taxon>
        <taxon>Halomonadaceae</taxon>
        <taxon>Litchfieldella</taxon>
    </lineage>
</organism>
<protein>
    <submittedName>
        <fullName evidence="5">Prepilin-type N-terminal cleavage/methylation domain-containing protein</fullName>
    </submittedName>
</protein>
<dbReference type="Pfam" id="PF07963">
    <property type="entry name" value="N_methyl"/>
    <property type="match status" value="1"/>
</dbReference>
<dbReference type="EMBL" id="JBHRUG010000015">
    <property type="protein sequence ID" value="MFC3283212.1"/>
    <property type="molecule type" value="Genomic_DNA"/>
</dbReference>
<reference evidence="6" key="1">
    <citation type="journal article" date="2019" name="Int. J. Syst. Evol. Microbiol.">
        <title>The Global Catalogue of Microorganisms (GCM) 10K type strain sequencing project: providing services to taxonomists for standard genome sequencing and annotation.</title>
        <authorList>
            <consortium name="The Broad Institute Genomics Platform"/>
            <consortium name="The Broad Institute Genome Sequencing Center for Infectious Disease"/>
            <person name="Wu L."/>
            <person name="Ma J."/>
        </authorList>
    </citation>
    <scope>NUCLEOTIDE SEQUENCE [LARGE SCALE GENOMIC DNA]</scope>
    <source>
        <strain evidence="6">CECT 7698</strain>
    </source>
</reference>
<dbReference type="SUPFAM" id="SSF54523">
    <property type="entry name" value="Pili subunits"/>
    <property type="match status" value="1"/>
</dbReference>
<name>A0ABV7LLR6_9GAMM</name>
<dbReference type="Gene3D" id="3.30.700.10">
    <property type="entry name" value="Glycoprotein, Type 4 Pilin"/>
    <property type="match status" value="1"/>
</dbReference>
<dbReference type="PROSITE" id="PS00409">
    <property type="entry name" value="PROKAR_NTER_METHYL"/>
    <property type="match status" value="1"/>
</dbReference>
<accession>A0ABV7LLR6</accession>
<dbReference type="PANTHER" id="PTHR30093">
    <property type="entry name" value="GENERAL SECRETION PATHWAY PROTEIN G"/>
    <property type="match status" value="1"/>
</dbReference>
<dbReference type="Proteomes" id="UP001595579">
    <property type="component" value="Unassembled WGS sequence"/>
</dbReference>
<evidence type="ECO:0000313" key="5">
    <source>
        <dbReference type="EMBL" id="MFC3283212.1"/>
    </source>
</evidence>
<gene>
    <name evidence="5" type="ORF">ACFOEV_06250</name>
</gene>
<keyword evidence="6" id="KW-1185">Reference proteome</keyword>
<dbReference type="RefSeq" id="WP_386772283.1">
    <property type="nucleotide sequence ID" value="NZ_JBHRUG010000015.1"/>
</dbReference>
<keyword evidence="4" id="KW-0812">Transmembrane</keyword>
<comment type="caution">
    <text evidence="5">The sequence shown here is derived from an EMBL/GenBank/DDBJ whole genome shotgun (WGS) entry which is preliminary data.</text>
</comment>
<sequence>MKKMKGRQGNIQSGQGGFTLIELLIVVAIIGILAAIAIPQYSNYQDRAAARACLQELNSVRTLFVAEVADGTAAAAIDIDDLITSEACTGEAIAYDAENNQLTGTGSRGDQQTVSLPEF</sequence>
<feature type="transmembrane region" description="Helical" evidence="4">
    <location>
        <begin position="20"/>
        <end position="38"/>
    </location>
</feature>
<keyword evidence="2" id="KW-0488">Methylation</keyword>
<dbReference type="InterPro" id="IPR045584">
    <property type="entry name" value="Pilin-like"/>
</dbReference>
<comment type="similarity">
    <text evidence="1">Belongs to the N-Me-Phe pilin family.</text>
</comment>
<proteinExistence type="inferred from homology"/>
<evidence type="ECO:0000313" key="6">
    <source>
        <dbReference type="Proteomes" id="UP001595579"/>
    </source>
</evidence>
<feature type="region of interest" description="Disordered" evidence="3">
    <location>
        <begin position="99"/>
        <end position="119"/>
    </location>
</feature>
<evidence type="ECO:0000256" key="3">
    <source>
        <dbReference type="SAM" id="MobiDB-lite"/>
    </source>
</evidence>
<keyword evidence="4" id="KW-1133">Transmembrane helix</keyword>
<evidence type="ECO:0000256" key="4">
    <source>
        <dbReference type="SAM" id="Phobius"/>
    </source>
</evidence>
<evidence type="ECO:0000256" key="2">
    <source>
        <dbReference type="ARBA" id="ARBA00022481"/>
    </source>
</evidence>
<dbReference type="NCBIfam" id="TIGR02532">
    <property type="entry name" value="IV_pilin_GFxxxE"/>
    <property type="match status" value="1"/>
</dbReference>